<evidence type="ECO:0000313" key="3">
    <source>
        <dbReference type="Proteomes" id="UP000194218"/>
    </source>
</evidence>
<proteinExistence type="predicted"/>
<evidence type="ECO:0000256" key="1">
    <source>
        <dbReference type="SAM" id="MobiDB-lite"/>
    </source>
</evidence>
<feature type="region of interest" description="Disordered" evidence="1">
    <location>
        <begin position="1"/>
        <end position="22"/>
    </location>
</feature>
<dbReference type="Proteomes" id="UP000194218">
    <property type="component" value="Chromosome"/>
</dbReference>
<sequence>MTASCGERPAAPPVPVAAAPAARWWPRRDRATFCKRFPAHFAAGTGVPGRPCRVGSGAPVRPGRSGPHPVPRSRRAARATHPAAGRRSRRARDGRGARRHPLVLDDGRRADT</sequence>
<gene>
    <name evidence="2" type="ORF">CAG99_17220</name>
</gene>
<dbReference type="KEGG" id="smao:CAG99_17220"/>
<name>A0A1W7D004_9ACTN</name>
<protein>
    <submittedName>
        <fullName evidence="2">Uncharacterized protein</fullName>
    </submittedName>
</protein>
<dbReference type="AlphaFoldDB" id="A0A1W7D004"/>
<feature type="compositionally biased region" description="Basic residues" evidence="1">
    <location>
        <begin position="71"/>
        <end position="90"/>
    </location>
</feature>
<feature type="compositionally biased region" description="Basic and acidic residues" evidence="1">
    <location>
        <begin position="91"/>
        <end position="112"/>
    </location>
</feature>
<dbReference type="EMBL" id="CP021121">
    <property type="protein sequence ID" value="ARQ70352.1"/>
    <property type="molecule type" value="Genomic_DNA"/>
</dbReference>
<organism evidence="2 3">
    <name type="scientific">Streptomyces marincola</name>
    <dbReference type="NCBI Taxonomy" id="2878388"/>
    <lineage>
        <taxon>Bacteria</taxon>
        <taxon>Bacillati</taxon>
        <taxon>Actinomycetota</taxon>
        <taxon>Actinomycetes</taxon>
        <taxon>Kitasatosporales</taxon>
        <taxon>Streptomycetaceae</taxon>
        <taxon>Streptomyces</taxon>
    </lineage>
</organism>
<feature type="region of interest" description="Disordered" evidence="1">
    <location>
        <begin position="43"/>
        <end position="112"/>
    </location>
</feature>
<keyword evidence="3" id="KW-1185">Reference proteome</keyword>
<evidence type="ECO:0000313" key="2">
    <source>
        <dbReference type="EMBL" id="ARQ70352.1"/>
    </source>
</evidence>
<reference evidence="2 3" key="1">
    <citation type="submission" date="2017-05" db="EMBL/GenBank/DDBJ databases">
        <title>Complete genome sequence of Streptomyces sp. SCSIO 03032 revealed the diverse biosynthetic pathways for its bioactive secondary metabolites.</title>
        <authorList>
            <person name="Ma L."/>
            <person name="Zhu Y."/>
            <person name="Zhang W."/>
            <person name="Zhang G."/>
            <person name="Tian X."/>
            <person name="Zhang S."/>
            <person name="Zhang C."/>
        </authorList>
    </citation>
    <scope>NUCLEOTIDE SEQUENCE [LARGE SCALE GENOMIC DNA]</scope>
    <source>
        <strain evidence="2 3">SCSIO 03032</strain>
    </source>
</reference>
<accession>A0A1W7D004</accession>